<dbReference type="PANTHER" id="PTHR22600:SF21">
    <property type="entry name" value="BETA-HEXOSAMINIDASE A"/>
    <property type="match status" value="1"/>
</dbReference>
<dbReference type="Gene3D" id="3.30.379.10">
    <property type="entry name" value="Chitobiase/beta-hexosaminidase domain 2-like"/>
    <property type="match status" value="1"/>
</dbReference>
<name>A0AAW1RRI8_9CHLO</name>
<dbReference type="InterPro" id="IPR029019">
    <property type="entry name" value="HEX_eukaryotic_N"/>
</dbReference>
<evidence type="ECO:0000313" key="13">
    <source>
        <dbReference type="EMBL" id="KAK9836128.1"/>
    </source>
</evidence>
<dbReference type="GO" id="GO:0016020">
    <property type="term" value="C:membrane"/>
    <property type="evidence" value="ECO:0007669"/>
    <property type="project" value="TreeGrafter"/>
</dbReference>
<proteinExistence type="inferred from homology"/>
<feature type="compositionally biased region" description="Basic residues" evidence="9">
    <location>
        <begin position="167"/>
        <end position="191"/>
    </location>
</feature>
<dbReference type="PANTHER" id="PTHR22600">
    <property type="entry name" value="BETA-HEXOSAMINIDASE"/>
    <property type="match status" value="1"/>
</dbReference>
<keyword evidence="6 7" id="KW-0326">Glycosidase</keyword>
<dbReference type="Gene3D" id="3.20.20.80">
    <property type="entry name" value="Glycosidases"/>
    <property type="match status" value="1"/>
</dbReference>
<dbReference type="InterPro" id="IPR017853">
    <property type="entry name" value="GH"/>
</dbReference>
<feature type="region of interest" description="Disordered" evidence="9">
    <location>
        <begin position="158"/>
        <end position="194"/>
    </location>
</feature>
<dbReference type="EC" id="3.2.1.52" evidence="7"/>
<dbReference type="FunFam" id="3.20.20.80:FF:000063">
    <property type="entry name" value="Beta-hexosaminidase"/>
    <property type="match status" value="1"/>
</dbReference>
<dbReference type="GO" id="GO:0005764">
    <property type="term" value="C:lysosome"/>
    <property type="evidence" value="ECO:0007669"/>
    <property type="project" value="TreeGrafter"/>
</dbReference>
<accession>A0AAW1RRI8</accession>
<dbReference type="AlphaFoldDB" id="A0AAW1RRI8"/>
<evidence type="ECO:0000256" key="5">
    <source>
        <dbReference type="ARBA" id="ARBA00023180"/>
    </source>
</evidence>
<dbReference type="Pfam" id="PF00728">
    <property type="entry name" value="Glyco_hydro_20"/>
    <property type="match status" value="1"/>
</dbReference>
<dbReference type="GO" id="GO:0030203">
    <property type="term" value="P:glycosaminoglycan metabolic process"/>
    <property type="evidence" value="ECO:0007669"/>
    <property type="project" value="TreeGrafter"/>
</dbReference>
<dbReference type="InterPro" id="IPR015883">
    <property type="entry name" value="Glyco_hydro_20_cat"/>
</dbReference>
<dbReference type="GO" id="GO:0006689">
    <property type="term" value="P:ganglioside catabolic process"/>
    <property type="evidence" value="ECO:0007669"/>
    <property type="project" value="TreeGrafter"/>
</dbReference>
<keyword evidence="4 7" id="KW-0378">Hydrolase</keyword>
<protein>
    <recommendedName>
        <fullName evidence="7">Beta-hexosaminidase</fullName>
        <ecNumber evidence="7">3.2.1.52</ecNumber>
    </recommendedName>
</protein>
<gene>
    <name evidence="13" type="ORF">WJX81_003786</name>
</gene>
<dbReference type="SUPFAM" id="SSF55545">
    <property type="entry name" value="beta-N-acetylhexosaminidase-like domain"/>
    <property type="match status" value="1"/>
</dbReference>
<dbReference type="InterPro" id="IPR029018">
    <property type="entry name" value="Hex-like_dom2"/>
</dbReference>
<dbReference type="Proteomes" id="UP001445335">
    <property type="component" value="Unassembled WGS sequence"/>
</dbReference>
<feature type="active site" description="Proton donor" evidence="8">
    <location>
        <position position="364"/>
    </location>
</feature>
<evidence type="ECO:0000256" key="4">
    <source>
        <dbReference type="ARBA" id="ARBA00022801"/>
    </source>
</evidence>
<keyword evidence="5" id="KW-0325">Glycoprotein</keyword>
<evidence type="ECO:0000256" key="7">
    <source>
        <dbReference type="PIRNR" id="PIRNR001093"/>
    </source>
</evidence>
<evidence type="ECO:0000313" key="14">
    <source>
        <dbReference type="Proteomes" id="UP001445335"/>
    </source>
</evidence>
<evidence type="ECO:0000256" key="8">
    <source>
        <dbReference type="PIRSR" id="PIRSR001093-1"/>
    </source>
</evidence>
<dbReference type="GO" id="GO:0005975">
    <property type="term" value="P:carbohydrate metabolic process"/>
    <property type="evidence" value="ECO:0007669"/>
    <property type="project" value="InterPro"/>
</dbReference>
<evidence type="ECO:0000259" key="12">
    <source>
        <dbReference type="Pfam" id="PF14845"/>
    </source>
</evidence>
<reference evidence="13 14" key="1">
    <citation type="journal article" date="2024" name="Nat. Commun.">
        <title>Phylogenomics reveals the evolutionary origins of lichenization in chlorophyte algae.</title>
        <authorList>
            <person name="Puginier C."/>
            <person name="Libourel C."/>
            <person name="Otte J."/>
            <person name="Skaloud P."/>
            <person name="Haon M."/>
            <person name="Grisel S."/>
            <person name="Petersen M."/>
            <person name="Berrin J.G."/>
            <person name="Delaux P.M."/>
            <person name="Dal Grande F."/>
            <person name="Keller J."/>
        </authorList>
    </citation>
    <scope>NUCLEOTIDE SEQUENCE [LARGE SCALE GENOMIC DNA]</scope>
    <source>
        <strain evidence="13 14">SAG 245.80</strain>
    </source>
</reference>
<organism evidence="13 14">
    <name type="scientific">Elliptochloris bilobata</name>
    <dbReference type="NCBI Taxonomy" id="381761"/>
    <lineage>
        <taxon>Eukaryota</taxon>
        <taxon>Viridiplantae</taxon>
        <taxon>Chlorophyta</taxon>
        <taxon>core chlorophytes</taxon>
        <taxon>Trebouxiophyceae</taxon>
        <taxon>Trebouxiophyceae incertae sedis</taxon>
        <taxon>Elliptochloris clade</taxon>
        <taxon>Elliptochloris</taxon>
    </lineage>
</organism>
<feature type="domain" description="Glycoside hydrolase family 20 catalytic" evidence="11">
    <location>
        <begin position="209"/>
        <end position="515"/>
    </location>
</feature>
<evidence type="ECO:0000256" key="2">
    <source>
        <dbReference type="ARBA" id="ARBA00006285"/>
    </source>
</evidence>
<dbReference type="GO" id="GO:0004563">
    <property type="term" value="F:beta-N-acetylhexosaminidase activity"/>
    <property type="evidence" value="ECO:0007669"/>
    <property type="project" value="UniProtKB-EC"/>
</dbReference>
<evidence type="ECO:0000256" key="6">
    <source>
        <dbReference type="ARBA" id="ARBA00023295"/>
    </source>
</evidence>
<keyword evidence="3 10" id="KW-0732">Signal</keyword>
<dbReference type="EMBL" id="JALJOU010000026">
    <property type="protein sequence ID" value="KAK9836128.1"/>
    <property type="molecule type" value="Genomic_DNA"/>
</dbReference>
<sequence>MFLLAAALLLLPGFAQGGAVWPLPLTVATGEKVLHLDVERFHFKAIGYESELLSEAFKRYEELIFDTPSHLAEEALRGGAPANTSALAGALGRSRHTRIKRLRVYVGSYDQSLNLQTDESYTLSIASPTSTLQATTVFGALRGLETFSQLAGVEEGVDEEHGQQGLAKHKKHKHKRHEKKKHKKKKRRRRRSDSAFLVRVASIWDAPRFAHRGLLLDTGRHFLPVSALKDTLDAMAWAKLNVLHWHLVDDQSFPYASEALSRLAAAGAFSPAHTYSLDDVRGVVAYARARGIRIVPEFDTPGHTASWGRGYPDLLTDCYNESGARTGAGPLDPTRNGTYGALWRLLREAAGVFPDAYVHLGGDEVDLACWESNPAIKQWMAQHNMRNVRALLSMFEERVLSLAATAGRSYIVWQEVLDNGVRLRNDAVVHLRRVTGKGYRTLLSSPWYLNLGGFATPDWEAYYGVEPTAFGGSSEQQQLIIGGEACMWGEFVDATNLIQQTWPRANAVAERLWSGKDIRDVDAARPRYAEHRCRMLARGLGARPDTGPGFCPQD</sequence>
<dbReference type="SUPFAM" id="SSF51445">
    <property type="entry name" value="(Trans)glycosidases"/>
    <property type="match status" value="1"/>
</dbReference>
<dbReference type="PRINTS" id="PR00738">
    <property type="entry name" value="GLHYDRLASE20"/>
</dbReference>
<keyword evidence="14" id="KW-1185">Reference proteome</keyword>
<dbReference type="InterPro" id="IPR025705">
    <property type="entry name" value="Beta_hexosaminidase_sua/sub"/>
</dbReference>
<evidence type="ECO:0000256" key="9">
    <source>
        <dbReference type="SAM" id="MobiDB-lite"/>
    </source>
</evidence>
<feature type="signal peptide" evidence="10">
    <location>
        <begin position="1"/>
        <end position="17"/>
    </location>
</feature>
<evidence type="ECO:0000256" key="3">
    <source>
        <dbReference type="ARBA" id="ARBA00022729"/>
    </source>
</evidence>
<dbReference type="PIRSF" id="PIRSF001093">
    <property type="entry name" value="B-hxosamndse_ab_euk"/>
    <property type="match status" value="1"/>
</dbReference>
<feature type="chain" id="PRO_5043587277" description="Beta-hexosaminidase" evidence="10">
    <location>
        <begin position="18"/>
        <end position="554"/>
    </location>
</feature>
<feature type="domain" description="Beta-hexosaminidase eukaryotic type N-terminal" evidence="12">
    <location>
        <begin position="20"/>
        <end position="150"/>
    </location>
</feature>
<evidence type="ECO:0000259" key="11">
    <source>
        <dbReference type="Pfam" id="PF00728"/>
    </source>
</evidence>
<comment type="catalytic activity">
    <reaction evidence="1 7">
        <text>Hydrolysis of terminal non-reducing N-acetyl-D-hexosamine residues in N-acetyl-beta-D-hexosaminides.</text>
        <dbReference type="EC" id="3.2.1.52"/>
    </reaction>
</comment>
<evidence type="ECO:0000256" key="10">
    <source>
        <dbReference type="SAM" id="SignalP"/>
    </source>
</evidence>
<evidence type="ECO:0000256" key="1">
    <source>
        <dbReference type="ARBA" id="ARBA00001231"/>
    </source>
</evidence>
<dbReference type="Pfam" id="PF14845">
    <property type="entry name" value="Glycohydro_20b2"/>
    <property type="match status" value="1"/>
</dbReference>
<comment type="caution">
    <text evidence="13">The sequence shown here is derived from an EMBL/GenBank/DDBJ whole genome shotgun (WGS) entry which is preliminary data.</text>
</comment>
<dbReference type="CDD" id="cd06562">
    <property type="entry name" value="GH20_HexA_HexB-like"/>
    <property type="match status" value="1"/>
</dbReference>
<comment type="similarity">
    <text evidence="2 7">Belongs to the glycosyl hydrolase 20 family.</text>
</comment>